<name>A0A060T5T2_BLAAD</name>
<dbReference type="InterPro" id="IPR014816">
    <property type="entry name" value="tRNA_MeTrfase_Gcd14"/>
</dbReference>
<dbReference type="SUPFAM" id="SSF53335">
    <property type="entry name" value="S-adenosyl-L-methionine-dependent methyltransferases"/>
    <property type="match status" value="1"/>
</dbReference>
<evidence type="ECO:0000256" key="1">
    <source>
        <dbReference type="ARBA" id="ARBA00012796"/>
    </source>
</evidence>
<dbReference type="InterPro" id="IPR029063">
    <property type="entry name" value="SAM-dependent_MTases_sf"/>
</dbReference>
<gene>
    <name evidence="10" type="ORF">GNLVRS02_ARAD1B09966g</name>
</gene>
<evidence type="ECO:0000256" key="8">
    <source>
        <dbReference type="SAM" id="MobiDB-lite"/>
    </source>
</evidence>
<feature type="region of interest" description="Disordered" evidence="8">
    <location>
        <begin position="336"/>
        <end position="366"/>
    </location>
</feature>
<evidence type="ECO:0000256" key="2">
    <source>
        <dbReference type="ARBA" id="ARBA00015963"/>
    </source>
</evidence>
<dbReference type="Gene3D" id="3.40.50.150">
    <property type="entry name" value="Vaccinia Virus protein VP39"/>
    <property type="match status" value="1"/>
</dbReference>
<evidence type="ECO:0000259" key="9">
    <source>
        <dbReference type="Pfam" id="PF08704"/>
    </source>
</evidence>
<evidence type="ECO:0000256" key="3">
    <source>
        <dbReference type="ARBA" id="ARBA00022603"/>
    </source>
</evidence>
<dbReference type="GO" id="GO:0031515">
    <property type="term" value="C:tRNA (m1A) methyltransferase complex"/>
    <property type="evidence" value="ECO:0007669"/>
    <property type="project" value="InterPro"/>
</dbReference>
<dbReference type="AlphaFoldDB" id="A0A060T5T2"/>
<dbReference type="PANTHER" id="PTHR12133:SF1">
    <property type="entry name" value="TRNA (ADENINE(58)-N(1))-METHYLTRANSFERASE, MITOCHONDRIAL"/>
    <property type="match status" value="1"/>
</dbReference>
<keyword evidence="4" id="KW-0808">Transferase</keyword>
<feature type="domain" description="tRNA (adenine(58)-N(1))-methyltransferase catalytic subunit TRM61 C-terminal" evidence="9">
    <location>
        <begin position="102"/>
        <end position="284"/>
    </location>
</feature>
<reference evidence="10" key="1">
    <citation type="submission" date="2014-02" db="EMBL/GenBank/DDBJ databases">
        <authorList>
            <person name="Genoscope - CEA"/>
        </authorList>
    </citation>
    <scope>NUCLEOTIDE SEQUENCE</scope>
    <source>
        <strain evidence="10">LS3</strain>
    </source>
</reference>
<protein>
    <recommendedName>
        <fullName evidence="2">tRNA (adenine(58)-N(1))-methyltransferase catalytic subunit TRM61</fullName>
        <ecNumber evidence="1">2.1.1.220</ecNumber>
    </recommendedName>
    <alternativeName>
        <fullName evidence="7">tRNA(m1A58)-methyltransferase subunit TRM61</fullName>
    </alternativeName>
</protein>
<keyword evidence="3" id="KW-0489">Methyltransferase</keyword>
<dbReference type="GO" id="GO:0030488">
    <property type="term" value="P:tRNA methylation"/>
    <property type="evidence" value="ECO:0007669"/>
    <property type="project" value="InterPro"/>
</dbReference>
<evidence type="ECO:0000256" key="5">
    <source>
        <dbReference type="ARBA" id="ARBA00022691"/>
    </source>
</evidence>
<dbReference type="GO" id="GO:0160107">
    <property type="term" value="F:tRNA (adenine(58)-N1)-methyltransferase activity"/>
    <property type="evidence" value="ECO:0007669"/>
    <property type="project" value="UniProtKB-EC"/>
</dbReference>
<keyword evidence="6" id="KW-0819">tRNA processing</keyword>
<dbReference type="InterPro" id="IPR049470">
    <property type="entry name" value="TRM61_C"/>
</dbReference>
<keyword evidence="5" id="KW-0949">S-adenosyl-L-methionine</keyword>
<dbReference type="PANTHER" id="PTHR12133">
    <property type="entry name" value="TRNA (ADENINE(58)-N(1))-METHYLTRANSFERASE"/>
    <property type="match status" value="1"/>
</dbReference>
<evidence type="ECO:0000256" key="7">
    <source>
        <dbReference type="ARBA" id="ARBA00033309"/>
    </source>
</evidence>
<evidence type="ECO:0000256" key="6">
    <source>
        <dbReference type="ARBA" id="ARBA00022694"/>
    </source>
</evidence>
<proteinExistence type="predicted"/>
<evidence type="ECO:0000313" key="10">
    <source>
        <dbReference type="EMBL" id="CDP36308.1"/>
    </source>
</evidence>
<dbReference type="GO" id="GO:0005739">
    <property type="term" value="C:mitochondrion"/>
    <property type="evidence" value="ECO:0007669"/>
    <property type="project" value="TreeGrafter"/>
</dbReference>
<dbReference type="EC" id="2.1.1.220" evidence="1"/>
<sequence>MISLRARQAMIRTTGSWRPGVWTIRQQSTQTSGSGYLARFVPGDTVIIRGVVRPDRVALSKPLTPGNQWATPFGQFSHDQFIGRDPRTAVESVSGDKYIATHPTYEDYVINRMRVAQPIYPHDASAIVALADIHIDSQEQEVHHFMEAGTGHGSLTLAICKAIHAANQGQTPKAVLHSIDRNANHSKIGSKNVRDFRRGMYARDVQFHVGDPTHWLHNNGDVQLSGVFLDLPKPGVHLGTIAQRLKVDAPLVVFCPSISQIQEVVSTIHEDCSILLNLVNTVELMPGMGGSMRNWDVRVTTVKETGEQVNVCRPRVGSKIVGGGFVGVFRRLPQGARDGEMKRRAQTQTNVKDTDTKTPTPTQGGWFSSIRRLFGSQI</sequence>
<accession>A0A060T5T2</accession>
<dbReference type="PhylomeDB" id="A0A060T5T2"/>
<evidence type="ECO:0000256" key="4">
    <source>
        <dbReference type="ARBA" id="ARBA00022679"/>
    </source>
</evidence>
<dbReference type="Pfam" id="PF08704">
    <property type="entry name" value="GCD14"/>
    <property type="match status" value="1"/>
</dbReference>
<dbReference type="EMBL" id="HG937692">
    <property type="protein sequence ID" value="CDP36308.1"/>
    <property type="molecule type" value="Genomic_DNA"/>
</dbReference>
<dbReference type="PROSITE" id="PS51620">
    <property type="entry name" value="SAM_TRM61"/>
    <property type="match status" value="1"/>
</dbReference>
<reference evidence="10" key="2">
    <citation type="submission" date="2014-06" db="EMBL/GenBank/DDBJ databases">
        <title>The complete genome of Blastobotrys (Arxula) adeninivorans LS3 - a yeast of biotechnological interest.</title>
        <authorList>
            <person name="Kunze G."/>
            <person name="Gaillardin C."/>
            <person name="Czernicka M."/>
            <person name="Durrens P."/>
            <person name="Martin T."/>
            <person name="Boer E."/>
            <person name="Gabaldon T."/>
            <person name="Cruz J."/>
            <person name="Talla E."/>
            <person name="Marck C."/>
            <person name="Goffeau A."/>
            <person name="Barbe V."/>
            <person name="Baret P."/>
            <person name="Baronian K."/>
            <person name="Beier S."/>
            <person name="Bleykasten C."/>
            <person name="Bode R."/>
            <person name="Casaregola S."/>
            <person name="Despons L."/>
            <person name="Fairhead C."/>
            <person name="Giersberg M."/>
            <person name="Gierski P."/>
            <person name="Hahnel U."/>
            <person name="Hartmann A."/>
            <person name="Jankowska D."/>
            <person name="Jubin C."/>
            <person name="Jung P."/>
            <person name="Lafontaine I."/>
            <person name="Leh-Louis V."/>
            <person name="Lemaire M."/>
            <person name="Marcet-Houben M."/>
            <person name="Mascher M."/>
            <person name="Morel G."/>
            <person name="Richard G.-F."/>
            <person name="Riechen J."/>
            <person name="Sacerdot C."/>
            <person name="Sarkar A."/>
            <person name="Savel G."/>
            <person name="Schacherer J."/>
            <person name="Sherman D."/>
            <person name="Straub M.-L."/>
            <person name="Stein N."/>
            <person name="Thierry A."/>
            <person name="Trautwein-Schult A."/>
            <person name="Westhof E."/>
            <person name="Worch S."/>
            <person name="Dujon B."/>
            <person name="Souciet J.-L."/>
            <person name="Wincker P."/>
            <person name="Scholz U."/>
            <person name="Neuveglise N."/>
        </authorList>
    </citation>
    <scope>NUCLEOTIDE SEQUENCE</scope>
    <source>
        <strain evidence="10">LS3</strain>
    </source>
</reference>
<organism evidence="10">
    <name type="scientific">Blastobotrys adeninivorans</name>
    <name type="common">Yeast</name>
    <name type="synonym">Arxula adeninivorans</name>
    <dbReference type="NCBI Taxonomy" id="409370"/>
    <lineage>
        <taxon>Eukaryota</taxon>
        <taxon>Fungi</taxon>
        <taxon>Dikarya</taxon>
        <taxon>Ascomycota</taxon>
        <taxon>Saccharomycotina</taxon>
        <taxon>Dipodascomycetes</taxon>
        <taxon>Dipodascales</taxon>
        <taxon>Trichomonascaceae</taxon>
        <taxon>Blastobotrys</taxon>
    </lineage>
</organism>